<comment type="subcellular location">
    <subcellularLocation>
        <location evidence="1">Cytoplasm</location>
    </subcellularLocation>
</comment>
<protein>
    <recommendedName>
        <fullName evidence="6">HOOK N-terminal domain-containing protein</fullName>
    </recommendedName>
</protein>
<accession>A0A6G1FWT8</accession>
<dbReference type="Proteomes" id="UP000504638">
    <property type="component" value="Unplaced"/>
</dbReference>
<evidence type="ECO:0000256" key="2">
    <source>
        <dbReference type="ARBA" id="ARBA00022490"/>
    </source>
</evidence>
<dbReference type="EMBL" id="ML975167">
    <property type="protein sequence ID" value="KAF1810307.1"/>
    <property type="molecule type" value="Genomic_DNA"/>
</dbReference>
<dbReference type="GO" id="GO:0030705">
    <property type="term" value="P:cytoskeleton-dependent intracellular transport"/>
    <property type="evidence" value="ECO:0007669"/>
    <property type="project" value="InterPro"/>
</dbReference>
<reference evidence="9" key="3">
    <citation type="submission" date="2025-04" db="UniProtKB">
        <authorList>
            <consortium name="RefSeq"/>
        </authorList>
    </citation>
    <scope>IDENTIFICATION</scope>
    <source>
        <strain evidence="9">CBS 781.70</strain>
    </source>
</reference>
<dbReference type="GO" id="GO:0051959">
    <property type="term" value="F:dynein light intermediate chain binding"/>
    <property type="evidence" value="ECO:0007669"/>
    <property type="project" value="TreeGrafter"/>
</dbReference>
<evidence type="ECO:0000256" key="1">
    <source>
        <dbReference type="ARBA" id="ARBA00004496"/>
    </source>
</evidence>
<evidence type="ECO:0000313" key="7">
    <source>
        <dbReference type="EMBL" id="KAF1810307.1"/>
    </source>
</evidence>
<evidence type="ECO:0000313" key="8">
    <source>
        <dbReference type="Proteomes" id="UP000504638"/>
    </source>
</evidence>
<dbReference type="GO" id="GO:0005815">
    <property type="term" value="C:microtubule organizing center"/>
    <property type="evidence" value="ECO:0007669"/>
    <property type="project" value="TreeGrafter"/>
</dbReference>
<feature type="compositionally biased region" description="Low complexity" evidence="5">
    <location>
        <begin position="445"/>
        <end position="456"/>
    </location>
</feature>
<feature type="coiled-coil region" evidence="4">
    <location>
        <begin position="199"/>
        <end position="369"/>
    </location>
</feature>
<name>A0A6G1FWT8_9PEZI</name>
<dbReference type="GO" id="GO:0031122">
    <property type="term" value="P:cytoplasmic microtubule organization"/>
    <property type="evidence" value="ECO:0007669"/>
    <property type="project" value="TreeGrafter"/>
</dbReference>
<dbReference type="AlphaFoldDB" id="A0A6G1FWT8"/>
<feature type="coiled-coil region" evidence="4">
    <location>
        <begin position="473"/>
        <end position="500"/>
    </location>
</feature>
<dbReference type="CDD" id="cd22211">
    <property type="entry name" value="HkD_SF"/>
    <property type="match status" value="1"/>
</dbReference>
<evidence type="ECO:0000313" key="9">
    <source>
        <dbReference type="RefSeq" id="XP_033531938.1"/>
    </source>
</evidence>
<keyword evidence="2" id="KW-0963">Cytoplasm</keyword>
<evidence type="ECO:0000256" key="3">
    <source>
        <dbReference type="ARBA" id="ARBA00023054"/>
    </source>
</evidence>
<dbReference type="InterPro" id="IPR036872">
    <property type="entry name" value="CH_dom_sf"/>
</dbReference>
<dbReference type="GeneID" id="54422016"/>
<proteinExistence type="predicted"/>
<organism evidence="7">
    <name type="scientific">Eremomyces bilateralis CBS 781.70</name>
    <dbReference type="NCBI Taxonomy" id="1392243"/>
    <lineage>
        <taxon>Eukaryota</taxon>
        <taxon>Fungi</taxon>
        <taxon>Dikarya</taxon>
        <taxon>Ascomycota</taxon>
        <taxon>Pezizomycotina</taxon>
        <taxon>Dothideomycetes</taxon>
        <taxon>Dothideomycetes incertae sedis</taxon>
        <taxon>Eremomycetales</taxon>
        <taxon>Eremomycetaceae</taxon>
        <taxon>Eremomyces</taxon>
    </lineage>
</organism>
<dbReference type="GO" id="GO:0008017">
    <property type="term" value="F:microtubule binding"/>
    <property type="evidence" value="ECO:0007669"/>
    <property type="project" value="TreeGrafter"/>
</dbReference>
<reference evidence="9" key="2">
    <citation type="submission" date="2020-04" db="EMBL/GenBank/DDBJ databases">
        <authorList>
            <consortium name="NCBI Genome Project"/>
        </authorList>
    </citation>
    <scope>NUCLEOTIDE SEQUENCE</scope>
    <source>
        <strain evidence="9">CBS 781.70</strain>
    </source>
</reference>
<gene>
    <name evidence="7 9" type="ORF">P152DRAFT_475863</name>
</gene>
<dbReference type="PANTHER" id="PTHR18947:SF28">
    <property type="entry name" value="GIRDIN, ISOFORM A"/>
    <property type="match status" value="1"/>
</dbReference>
<dbReference type="OrthoDB" id="2129491at2759"/>
<keyword evidence="3 4" id="KW-0175">Coiled coil</keyword>
<reference evidence="7 9" key="1">
    <citation type="submission" date="2020-01" db="EMBL/GenBank/DDBJ databases">
        <authorList>
            <consortium name="DOE Joint Genome Institute"/>
            <person name="Haridas S."/>
            <person name="Albert R."/>
            <person name="Binder M."/>
            <person name="Bloem J."/>
            <person name="Labutti K."/>
            <person name="Salamov A."/>
            <person name="Andreopoulos B."/>
            <person name="Baker S.E."/>
            <person name="Barry K."/>
            <person name="Bills G."/>
            <person name="Bluhm B.H."/>
            <person name="Cannon C."/>
            <person name="Castanera R."/>
            <person name="Culley D.E."/>
            <person name="Daum C."/>
            <person name="Ezra D."/>
            <person name="Gonzalez J.B."/>
            <person name="Henrissat B."/>
            <person name="Kuo A."/>
            <person name="Liang C."/>
            <person name="Lipzen A."/>
            <person name="Lutzoni F."/>
            <person name="Magnuson J."/>
            <person name="Mondo S."/>
            <person name="Nolan M."/>
            <person name="Ohm R."/>
            <person name="Pangilinan J."/>
            <person name="Park H.-J."/>
            <person name="Ramirez L."/>
            <person name="Alfaro M."/>
            <person name="Sun H."/>
            <person name="Tritt A."/>
            <person name="Yoshinaga Y."/>
            <person name="Zwiers L.-H."/>
            <person name="Turgeon B.G."/>
            <person name="Goodwin S.B."/>
            <person name="Spatafora J.W."/>
            <person name="Crous P.W."/>
            <person name="Grigoriev I.V."/>
        </authorList>
    </citation>
    <scope>NUCLEOTIDE SEQUENCE</scope>
    <source>
        <strain evidence="7 9">CBS 781.70</strain>
    </source>
</reference>
<dbReference type="Gene3D" id="1.10.418.10">
    <property type="entry name" value="Calponin-like domain"/>
    <property type="match status" value="1"/>
</dbReference>
<evidence type="ECO:0000259" key="6">
    <source>
        <dbReference type="Pfam" id="PF19047"/>
    </source>
</evidence>
<dbReference type="Pfam" id="PF19047">
    <property type="entry name" value="HOOK_N"/>
    <property type="match status" value="1"/>
</dbReference>
<feature type="coiled-coil region" evidence="4">
    <location>
        <begin position="529"/>
        <end position="603"/>
    </location>
</feature>
<evidence type="ECO:0000256" key="4">
    <source>
        <dbReference type="SAM" id="Coils"/>
    </source>
</evidence>
<dbReference type="RefSeq" id="XP_033531938.1">
    <property type="nucleotide sequence ID" value="XM_033681446.1"/>
</dbReference>
<feature type="region of interest" description="Disordered" evidence="5">
    <location>
        <begin position="435"/>
        <end position="459"/>
    </location>
</feature>
<evidence type="ECO:0000256" key="5">
    <source>
        <dbReference type="SAM" id="MobiDB-lite"/>
    </source>
</evidence>
<feature type="coiled-coil region" evidence="4">
    <location>
        <begin position="405"/>
        <end position="432"/>
    </location>
</feature>
<feature type="domain" description="HOOK N-terminal" evidence="6">
    <location>
        <begin position="11"/>
        <end position="135"/>
    </location>
</feature>
<dbReference type="GO" id="GO:0005737">
    <property type="term" value="C:cytoplasm"/>
    <property type="evidence" value="ECO:0007669"/>
    <property type="project" value="UniProtKB-SubCell"/>
</dbReference>
<dbReference type="SUPFAM" id="SSF116907">
    <property type="entry name" value="Hook domain"/>
    <property type="match status" value="1"/>
</dbReference>
<dbReference type="InterPro" id="IPR043936">
    <property type="entry name" value="HOOK_N"/>
</dbReference>
<keyword evidence="8" id="KW-1185">Reference proteome</keyword>
<sequence length="801" mass="91059">MTSERSDLFELGQSLLQWIKTFETPEPVRSYDDLQTGHLIWHVLRDVDPNYFRGDLPETDLTARDNWIARWQNLKHVDRAVTTYIREECKQLQTLSHKMTPDLKAIAAEASPGETIKLLKAVFVAALFSEMSNERMVGIIGELGPRAGNLFMSMINDMQELDQRLAEYGVEAEEIADPTEPSSDPVVARDPELEKEENLIQAYAENRSLQERIDTLNKEVATLYTTKEDLQHELDTVQDRLANQNKASTSEAIEVLRIQNEKDREYIADLENQLSTTQDQLQRDQRELEQLKADAVSKYDLRDQLQLIQAERDELSRRDKANENLKKKIQTLKEDARDAEFLRNDFREATEKIKELEKIREACARLQKSNAEQFETISNGEREIFAQKTARKHLEHELTTISQRYEQILEFKNRNEERIKELQDQVLDLEARSGGTGLADELDDAATTTTGDPEPTQSHKLQASVASFGSPELEVLRTQLETLRKRNDELEEQYLTLFQENLGLKSVLDNSTDEKNEDTSYYLRQKHLLDSTTDELKEIKAKLVESLTEVAQLKEGASNDAEGAATEAAEAQQTLIGKLQAELEQERSLLKHALNRKDALATESESEHLLHSIQLARTQLLDLTTGPPTELDQRIDQKADELGHQIHSYAMNSWLDRETPAFFSPPPPAELRAAAGDAEGVPVAWHEAQVGLVVVLVDERARDGGLHHADVAVKLATRDAEVETLRTELVAARNSTPADGDPVTRQELEYLRRENTLLTTAWYDLASRMQSNTLMLQRRSEAPKSWLGRQRVSVSGASTRR</sequence>
<dbReference type="PANTHER" id="PTHR18947">
    <property type="entry name" value="HOOK PROTEINS"/>
    <property type="match status" value="1"/>
</dbReference>